<feature type="transmembrane region" description="Helical" evidence="1">
    <location>
        <begin position="243"/>
        <end position="262"/>
    </location>
</feature>
<evidence type="ECO:0000313" key="3">
    <source>
        <dbReference type="Proteomes" id="UP000543419"/>
    </source>
</evidence>
<feature type="transmembrane region" description="Helical" evidence="1">
    <location>
        <begin position="274"/>
        <end position="294"/>
    </location>
</feature>
<sequence length="338" mass="36468">MNEQTDRNTAADAINHAADRGDFDMMESRIARAVAARAAAAAATDKATTVNTSIASALAVSPLQREQAIAAAVQAGAPQRVTLWSTLREARGSLRLRDLFFGSWDCVAVALVMTVAIWLIPFLRMLSDGAYVFANPGTLYASMFLAAPFLYEATHLLVRWREHEQRTDELLRTMRWSFVRLCALRMLVVGAVAATLIVAYGLYINAIGIRMGFIGTNGIADNAAGTPHATGLITATNGPTSRFSLMTLLGVAFSALFLFGIAQLAADVHCYWPWSMVVVPAAWVTLGAVLLIWHDALAPLLTGLPPMVALITATVTGIAYFMAMNRFVRFSPAVARFA</sequence>
<keyword evidence="1" id="KW-0812">Transmembrane</keyword>
<keyword evidence="1" id="KW-0472">Membrane</keyword>
<evidence type="ECO:0000256" key="1">
    <source>
        <dbReference type="SAM" id="Phobius"/>
    </source>
</evidence>
<feature type="transmembrane region" description="Helical" evidence="1">
    <location>
        <begin position="140"/>
        <end position="158"/>
    </location>
</feature>
<proteinExistence type="predicted"/>
<accession>A0A7Y0EY30</accession>
<reference evidence="2 3" key="1">
    <citation type="submission" date="2020-02" db="EMBL/GenBank/DDBJ databases">
        <title>Characterization of phylogenetic diversity of novel bifidobacterial species isolated in Czech ZOOs.</title>
        <authorList>
            <person name="Lugli G.A."/>
            <person name="Vera N.B."/>
            <person name="Ventura M."/>
        </authorList>
    </citation>
    <scope>NUCLEOTIDE SEQUENCE [LARGE SCALE GENOMIC DNA]</scope>
    <source>
        <strain evidence="2 3">DSM 109959</strain>
    </source>
</reference>
<feature type="transmembrane region" description="Helical" evidence="1">
    <location>
        <begin position="99"/>
        <end position="120"/>
    </location>
</feature>
<dbReference type="AlphaFoldDB" id="A0A7Y0EY30"/>
<feature type="transmembrane region" description="Helical" evidence="1">
    <location>
        <begin position="178"/>
        <end position="203"/>
    </location>
</feature>
<feature type="transmembrane region" description="Helical" evidence="1">
    <location>
        <begin position="300"/>
        <end position="323"/>
    </location>
</feature>
<protein>
    <submittedName>
        <fullName evidence="2">PE_PGRS family protein</fullName>
    </submittedName>
</protein>
<dbReference type="EMBL" id="JAAIIG010000005">
    <property type="protein sequence ID" value="NMM98484.1"/>
    <property type="molecule type" value="Genomic_DNA"/>
</dbReference>
<comment type="caution">
    <text evidence="2">The sequence shown here is derived from an EMBL/GenBank/DDBJ whole genome shotgun (WGS) entry which is preliminary data.</text>
</comment>
<gene>
    <name evidence="2" type="ORF">G1C97_1436</name>
</gene>
<dbReference type="RefSeq" id="WP_169241194.1">
    <property type="nucleotide sequence ID" value="NZ_JAAIIG010000005.1"/>
</dbReference>
<dbReference type="Proteomes" id="UP000543419">
    <property type="component" value="Unassembled WGS sequence"/>
</dbReference>
<keyword evidence="3" id="KW-1185">Reference proteome</keyword>
<name>A0A7Y0EY30_9BIFI</name>
<organism evidence="2 3">
    <name type="scientific">Bifidobacterium olomucense</name>
    <dbReference type="NCBI Taxonomy" id="2675324"/>
    <lineage>
        <taxon>Bacteria</taxon>
        <taxon>Bacillati</taxon>
        <taxon>Actinomycetota</taxon>
        <taxon>Actinomycetes</taxon>
        <taxon>Bifidobacteriales</taxon>
        <taxon>Bifidobacteriaceae</taxon>
        <taxon>Bifidobacterium</taxon>
    </lineage>
</organism>
<evidence type="ECO:0000313" key="2">
    <source>
        <dbReference type="EMBL" id="NMM98484.1"/>
    </source>
</evidence>
<keyword evidence="1" id="KW-1133">Transmembrane helix</keyword>